<dbReference type="OrthoDB" id="2060095at2"/>
<keyword evidence="2" id="KW-1185">Reference proteome</keyword>
<evidence type="ECO:0000313" key="1">
    <source>
        <dbReference type="EMBL" id="CRK84722.1"/>
    </source>
</evidence>
<dbReference type="InterPro" id="IPR021284">
    <property type="entry name" value="DUF2750"/>
</dbReference>
<proteinExistence type="predicted"/>
<organism evidence="1 2">
    <name type="scientific">Neobacillus massiliamazoniensis</name>
    <dbReference type="NCBI Taxonomy" id="1499688"/>
    <lineage>
        <taxon>Bacteria</taxon>
        <taxon>Bacillati</taxon>
        <taxon>Bacillota</taxon>
        <taxon>Bacilli</taxon>
        <taxon>Bacillales</taxon>
        <taxon>Bacillaceae</taxon>
        <taxon>Neobacillus</taxon>
    </lineage>
</organism>
<dbReference type="Proteomes" id="UP000199087">
    <property type="component" value="Unassembled WGS sequence"/>
</dbReference>
<evidence type="ECO:0008006" key="3">
    <source>
        <dbReference type="Google" id="ProtNLM"/>
    </source>
</evidence>
<gene>
    <name evidence="1" type="ORF">BN000_04769</name>
</gene>
<protein>
    <recommendedName>
        <fullName evidence="3">DUF2750 domain-containing protein</fullName>
    </recommendedName>
</protein>
<dbReference type="Pfam" id="PF11042">
    <property type="entry name" value="DUF2750"/>
    <property type="match status" value="1"/>
</dbReference>
<name>A0A0U1P3M8_9BACI</name>
<evidence type="ECO:0000313" key="2">
    <source>
        <dbReference type="Proteomes" id="UP000199087"/>
    </source>
</evidence>
<reference evidence="2" key="1">
    <citation type="submission" date="2015-05" db="EMBL/GenBank/DDBJ databases">
        <authorList>
            <person name="Urmite Genomes"/>
        </authorList>
    </citation>
    <scope>NUCLEOTIDE SEQUENCE [LARGE SCALE GENOMIC DNA]</scope>
    <source>
        <strain evidence="2">LF1</strain>
    </source>
</reference>
<sequence>MSNIQYPRSGLRIRCENGVNLKVRQSCLDFAVWVRLNMEFPIRVVVYLKKAYRIKTLKTKEMATATFFGPYDKNLEPYIRIATGDFDELVLESGEVNAIGAILNSIAHELIHYQQWIEDRDFDEVEEENEVDAENKGLKLVQDYYYGSSFIEEIVKQQKVWSIENEEGIPIAANMNGNSLMPFWSSKLNAEKIINCVPAYREYKTTDISLDKFLQWLTELENEELLIGTNWRGKQLIGHEMEPKEVIEQIHNESADGLGDF</sequence>
<dbReference type="STRING" id="1499688.BN000_04769"/>
<accession>A0A0U1P3M8</accession>
<dbReference type="AlphaFoldDB" id="A0A0U1P3M8"/>
<dbReference type="EMBL" id="CVRB01000005">
    <property type="protein sequence ID" value="CRK84722.1"/>
    <property type="molecule type" value="Genomic_DNA"/>
</dbReference>
<dbReference type="RefSeq" id="WP_090638941.1">
    <property type="nucleotide sequence ID" value="NZ_CVRB01000005.1"/>
</dbReference>